<dbReference type="SUPFAM" id="SSF48726">
    <property type="entry name" value="Immunoglobulin"/>
    <property type="match status" value="1"/>
</dbReference>
<dbReference type="Pfam" id="PF07686">
    <property type="entry name" value="V-set"/>
    <property type="match status" value="1"/>
</dbReference>
<dbReference type="InterPro" id="IPR036179">
    <property type="entry name" value="Ig-like_dom_sf"/>
</dbReference>
<dbReference type="SMART" id="SM00409">
    <property type="entry name" value="IG"/>
    <property type="match status" value="1"/>
</dbReference>
<dbReference type="Ensembl" id="ENSMMOT00000019424.1">
    <property type="protein sequence ID" value="ENSMMOP00000019107.1"/>
    <property type="gene ID" value="ENSMMOG00000014477.1"/>
</dbReference>
<dbReference type="InterPro" id="IPR013106">
    <property type="entry name" value="Ig_V-set"/>
</dbReference>
<dbReference type="InterPro" id="IPR013783">
    <property type="entry name" value="Ig-like_fold"/>
</dbReference>
<reference evidence="2" key="1">
    <citation type="submission" date="2025-08" db="UniProtKB">
        <authorList>
            <consortium name="Ensembl"/>
        </authorList>
    </citation>
    <scope>IDENTIFICATION</scope>
</reference>
<dbReference type="AlphaFoldDB" id="A0A3Q3X1Y7"/>
<dbReference type="Proteomes" id="UP000261620">
    <property type="component" value="Unplaced"/>
</dbReference>
<dbReference type="SMART" id="SM00406">
    <property type="entry name" value="IGv"/>
    <property type="match status" value="1"/>
</dbReference>
<dbReference type="InterPro" id="IPR007110">
    <property type="entry name" value="Ig-like_dom"/>
</dbReference>
<proteinExistence type="predicted"/>
<reference evidence="2" key="2">
    <citation type="submission" date="2025-09" db="UniProtKB">
        <authorList>
            <consortium name="Ensembl"/>
        </authorList>
    </citation>
    <scope>IDENTIFICATION</scope>
</reference>
<protein>
    <recommendedName>
        <fullName evidence="1">Ig-like domain-containing protein</fullName>
    </recommendedName>
</protein>
<dbReference type="STRING" id="94237.ENSMMOP00000019107"/>
<evidence type="ECO:0000259" key="1">
    <source>
        <dbReference type="PROSITE" id="PS50835"/>
    </source>
</evidence>
<sequence>MLSRFTNIQLNCYLSVTSGTCSVVTVHQPPVLATALGHNVIMPCHLSSKEKLTPPVLYWVYNDNSKLWPAAEKYKERVDLLDKNPDSSNKSILFKNVQWADSGMYLCKLSIITTDNNKRSRTKGNETLLIIYGKYKIYNLVFLGLILKKISITFLFLI</sequence>
<accession>A0A3Q3X1Y7</accession>
<evidence type="ECO:0000313" key="2">
    <source>
        <dbReference type="Ensembl" id="ENSMMOP00000019107.1"/>
    </source>
</evidence>
<dbReference type="InterPro" id="IPR003599">
    <property type="entry name" value="Ig_sub"/>
</dbReference>
<organism evidence="2 3">
    <name type="scientific">Mola mola</name>
    <name type="common">Ocean sunfish</name>
    <name type="synonym">Tetraodon mola</name>
    <dbReference type="NCBI Taxonomy" id="94237"/>
    <lineage>
        <taxon>Eukaryota</taxon>
        <taxon>Metazoa</taxon>
        <taxon>Chordata</taxon>
        <taxon>Craniata</taxon>
        <taxon>Vertebrata</taxon>
        <taxon>Euteleostomi</taxon>
        <taxon>Actinopterygii</taxon>
        <taxon>Neopterygii</taxon>
        <taxon>Teleostei</taxon>
        <taxon>Neoteleostei</taxon>
        <taxon>Acanthomorphata</taxon>
        <taxon>Eupercaria</taxon>
        <taxon>Tetraodontiformes</taxon>
        <taxon>Molidae</taxon>
        <taxon>Mola</taxon>
    </lineage>
</organism>
<evidence type="ECO:0000313" key="3">
    <source>
        <dbReference type="Proteomes" id="UP000261620"/>
    </source>
</evidence>
<feature type="domain" description="Ig-like" evidence="1">
    <location>
        <begin position="37"/>
        <end position="124"/>
    </location>
</feature>
<dbReference type="PROSITE" id="PS50835">
    <property type="entry name" value="IG_LIKE"/>
    <property type="match status" value="1"/>
</dbReference>
<keyword evidence="3" id="KW-1185">Reference proteome</keyword>
<dbReference type="OMA" id="CHISSDD"/>
<dbReference type="Gene3D" id="2.60.40.10">
    <property type="entry name" value="Immunoglobulins"/>
    <property type="match status" value="1"/>
</dbReference>
<name>A0A3Q3X1Y7_MOLML</name>